<dbReference type="AlphaFoldDB" id="A0A819FSY7"/>
<name>A0A819FSY7_9BILA</name>
<sequence length="92" mass="10875">YKFSKRQIEQQIEFFEKNMIKNPFHEQIDIYHAAIIAVLPPNTSDVFRQIVHSLFVTHTEAKLNVLGHVFDRTGYMNVRYGIWCANLVRHSN</sequence>
<protein>
    <submittedName>
        <fullName evidence="1">Uncharacterized protein</fullName>
    </submittedName>
</protein>
<evidence type="ECO:0000313" key="2">
    <source>
        <dbReference type="Proteomes" id="UP000663874"/>
    </source>
</evidence>
<reference evidence="1" key="1">
    <citation type="submission" date="2021-02" db="EMBL/GenBank/DDBJ databases">
        <authorList>
            <person name="Nowell W R."/>
        </authorList>
    </citation>
    <scope>NUCLEOTIDE SEQUENCE</scope>
</reference>
<evidence type="ECO:0000313" key="1">
    <source>
        <dbReference type="EMBL" id="CAF3870684.1"/>
    </source>
</evidence>
<feature type="non-terminal residue" evidence="1">
    <location>
        <position position="1"/>
    </location>
</feature>
<gene>
    <name evidence="1" type="ORF">FNK824_LOCUS18992</name>
</gene>
<dbReference type="Proteomes" id="UP000663874">
    <property type="component" value="Unassembled WGS sequence"/>
</dbReference>
<comment type="caution">
    <text evidence="1">The sequence shown here is derived from an EMBL/GenBank/DDBJ whole genome shotgun (WGS) entry which is preliminary data.</text>
</comment>
<proteinExistence type="predicted"/>
<dbReference type="EMBL" id="CAJOBE010003270">
    <property type="protein sequence ID" value="CAF3870684.1"/>
    <property type="molecule type" value="Genomic_DNA"/>
</dbReference>
<organism evidence="1 2">
    <name type="scientific">Rotaria sordida</name>
    <dbReference type="NCBI Taxonomy" id="392033"/>
    <lineage>
        <taxon>Eukaryota</taxon>
        <taxon>Metazoa</taxon>
        <taxon>Spiralia</taxon>
        <taxon>Gnathifera</taxon>
        <taxon>Rotifera</taxon>
        <taxon>Eurotatoria</taxon>
        <taxon>Bdelloidea</taxon>
        <taxon>Philodinida</taxon>
        <taxon>Philodinidae</taxon>
        <taxon>Rotaria</taxon>
    </lineage>
</organism>
<accession>A0A819FSY7</accession>